<organism evidence="2 3">
    <name type="scientific">Mycoplasma wenyonii (strain Massachusetts)</name>
    <name type="common">Eperythrozoon wenyonii</name>
    <dbReference type="NCBI Taxonomy" id="1197325"/>
    <lineage>
        <taxon>Bacteria</taxon>
        <taxon>Bacillati</taxon>
        <taxon>Mycoplasmatota</taxon>
        <taxon>Mollicutes</taxon>
        <taxon>Mycoplasmataceae</taxon>
        <taxon>Mycoplasma</taxon>
    </lineage>
</organism>
<feature type="compositionally biased region" description="Polar residues" evidence="1">
    <location>
        <begin position="33"/>
        <end position="46"/>
    </location>
</feature>
<gene>
    <name evidence="2" type="ordered locus">WEN_02395</name>
</gene>
<feature type="region of interest" description="Disordered" evidence="1">
    <location>
        <begin position="33"/>
        <end position="58"/>
    </location>
</feature>
<evidence type="ECO:0000313" key="3">
    <source>
        <dbReference type="Proteomes" id="UP000009005"/>
    </source>
</evidence>
<reference evidence="2 3" key="1">
    <citation type="journal article" date="2012" name="J. Bacteriol.">
        <title>Complete genome sequence of Mycoplasma wenyonii strain Massachusetts.</title>
        <authorList>
            <person name="Dos Santos A.P."/>
            <person name="Guimaraes A.M."/>
            <person name="do Nascimento N.C."/>
            <person name="Sanmiguel P.J."/>
            <person name="Messick J.B."/>
        </authorList>
    </citation>
    <scope>NUCLEOTIDE SEQUENCE [LARGE SCALE GENOMIC DNA]</scope>
    <source>
        <strain evidence="2 3">Massachusetts</strain>
    </source>
</reference>
<protein>
    <submittedName>
        <fullName evidence="2">Uncharacterized protein</fullName>
    </submittedName>
</protein>
<dbReference type="EMBL" id="CP003703">
    <property type="protein sequence ID" value="AFN65266.1"/>
    <property type="molecule type" value="Genomic_DNA"/>
</dbReference>
<dbReference type="HOGENOM" id="CLU_1376858_0_0_14"/>
<dbReference type="KEGG" id="mwe:WEN_02395"/>
<sequence>MPNILAGISLGVLGTGVLTAAIAVSVSLTVNGESSQKTPATQNPQPALQKKERKNPEDFNNGCYGGFLSESEKGQLIFCKDVGEGQREELSFYLHWKEKEQNQFLPIEKLNVGSLGSNQWEVWFINNEKQLGNKKIIVNQSGQENLNWMRSLFLKNICTMAKDSSNVSLSCTYHVPHDYTHRAHYTYKHSVTEFKLEQ</sequence>
<name>I6YBB9_MYCWM</name>
<evidence type="ECO:0000256" key="1">
    <source>
        <dbReference type="SAM" id="MobiDB-lite"/>
    </source>
</evidence>
<dbReference type="STRING" id="1197325.WEN_02395"/>
<dbReference type="RefSeq" id="WP_014849976.1">
    <property type="nucleotide sequence ID" value="NC_018149.1"/>
</dbReference>
<keyword evidence="3" id="KW-1185">Reference proteome</keyword>
<evidence type="ECO:0000313" key="2">
    <source>
        <dbReference type="EMBL" id="AFN65266.1"/>
    </source>
</evidence>
<dbReference type="Proteomes" id="UP000009005">
    <property type="component" value="Chromosome"/>
</dbReference>
<dbReference type="AlphaFoldDB" id="I6YBB9"/>
<proteinExistence type="predicted"/>
<accession>I6YBB9</accession>
<dbReference type="PATRIC" id="fig|1197325.3.peg.515"/>